<feature type="compositionally biased region" description="Low complexity" evidence="4">
    <location>
        <begin position="21"/>
        <end position="42"/>
    </location>
</feature>
<evidence type="ECO:0000313" key="6">
    <source>
        <dbReference type="Proteomes" id="UP000094065"/>
    </source>
</evidence>
<dbReference type="SUPFAM" id="SSF50104">
    <property type="entry name" value="Translation proteins SH3-like domain"/>
    <property type="match status" value="1"/>
</dbReference>
<dbReference type="PANTHER" id="PTHR15680:SF9">
    <property type="entry name" value="LARGE RIBOSOMAL SUBUNIT PROTEIN BL19M"/>
    <property type="match status" value="1"/>
</dbReference>
<name>A0A1E3HX37_9TREE</name>
<evidence type="ECO:0000256" key="1">
    <source>
        <dbReference type="ARBA" id="ARBA00005781"/>
    </source>
</evidence>
<dbReference type="Pfam" id="PF01245">
    <property type="entry name" value="Ribosomal_L19"/>
    <property type="match status" value="1"/>
</dbReference>
<dbReference type="InterPro" id="IPR001857">
    <property type="entry name" value="Ribosomal_bL19"/>
</dbReference>
<dbReference type="GeneID" id="30154323"/>
<dbReference type="GO" id="GO:0006412">
    <property type="term" value="P:translation"/>
    <property type="evidence" value="ECO:0007669"/>
    <property type="project" value="InterPro"/>
</dbReference>
<dbReference type="OrthoDB" id="4726at2759"/>
<evidence type="ECO:0000313" key="5">
    <source>
        <dbReference type="EMBL" id="ODN80882.1"/>
    </source>
</evidence>
<keyword evidence="3" id="KW-0687">Ribonucleoprotein</keyword>
<comment type="similarity">
    <text evidence="1">Belongs to the bacterial ribosomal protein bL19 family.</text>
</comment>
<dbReference type="GO" id="GO:0005762">
    <property type="term" value="C:mitochondrial large ribosomal subunit"/>
    <property type="evidence" value="ECO:0007669"/>
    <property type="project" value="TreeGrafter"/>
</dbReference>
<dbReference type="InterPro" id="IPR008991">
    <property type="entry name" value="Translation_prot_SH3-like_sf"/>
</dbReference>
<dbReference type="STRING" id="1295533.A0A1E3HX37"/>
<reference evidence="5 6" key="1">
    <citation type="submission" date="2016-06" db="EMBL/GenBank/DDBJ databases">
        <title>Evolution of pathogenesis and genome organization in the Tremellales.</title>
        <authorList>
            <person name="Cuomo C."/>
            <person name="Litvintseva A."/>
            <person name="Heitman J."/>
            <person name="Chen Y."/>
            <person name="Sun S."/>
            <person name="Springer D."/>
            <person name="Dromer F."/>
            <person name="Young S."/>
            <person name="Zeng Q."/>
            <person name="Chapman S."/>
            <person name="Gujja S."/>
            <person name="Saif S."/>
            <person name="Birren B."/>
        </authorList>
    </citation>
    <scope>NUCLEOTIDE SEQUENCE [LARGE SCALE GENOMIC DNA]</scope>
    <source>
        <strain evidence="5 6">CBS 6039</strain>
    </source>
</reference>
<dbReference type="Gene3D" id="2.30.30.790">
    <property type="match status" value="1"/>
</dbReference>
<dbReference type="Proteomes" id="UP000094065">
    <property type="component" value="Unassembled WGS sequence"/>
</dbReference>
<gene>
    <name evidence="5" type="ORF">L202_03014</name>
</gene>
<protein>
    <submittedName>
        <fullName evidence="5">Ribosomal protein L19</fullName>
    </submittedName>
</protein>
<dbReference type="PANTHER" id="PTHR15680">
    <property type="entry name" value="RIBOSOMAL PROTEIN L19"/>
    <property type="match status" value="1"/>
</dbReference>
<organism evidence="5 6">
    <name type="scientific">Cryptococcus amylolentus CBS 6039</name>
    <dbReference type="NCBI Taxonomy" id="1295533"/>
    <lineage>
        <taxon>Eukaryota</taxon>
        <taxon>Fungi</taxon>
        <taxon>Dikarya</taxon>
        <taxon>Basidiomycota</taxon>
        <taxon>Agaricomycotina</taxon>
        <taxon>Tremellomycetes</taxon>
        <taxon>Tremellales</taxon>
        <taxon>Cryptococcaceae</taxon>
        <taxon>Cryptococcus</taxon>
    </lineage>
</organism>
<accession>A0A1E3HX37</accession>
<dbReference type="AlphaFoldDB" id="A0A1E3HX37"/>
<evidence type="ECO:0000256" key="2">
    <source>
        <dbReference type="ARBA" id="ARBA00022980"/>
    </source>
</evidence>
<evidence type="ECO:0000256" key="3">
    <source>
        <dbReference type="ARBA" id="ARBA00023274"/>
    </source>
</evidence>
<proteinExistence type="inferred from homology"/>
<dbReference type="EMBL" id="AWGJ01000004">
    <property type="protein sequence ID" value="ODN80882.1"/>
    <property type="molecule type" value="Genomic_DNA"/>
</dbReference>
<dbReference type="PRINTS" id="PR00061">
    <property type="entry name" value="RIBOSOMALL19"/>
</dbReference>
<feature type="region of interest" description="Disordered" evidence="4">
    <location>
        <begin position="21"/>
        <end position="50"/>
    </location>
</feature>
<dbReference type="GO" id="GO:0003735">
    <property type="term" value="F:structural constituent of ribosome"/>
    <property type="evidence" value="ECO:0007669"/>
    <property type="project" value="InterPro"/>
</dbReference>
<dbReference type="RefSeq" id="XP_018995448.1">
    <property type="nucleotide sequence ID" value="XM_019136779.1"/>
</dbReference>
<sequence>MSRSLRTLQASLKQSTRFFASSAPSSSAYPFNPAALQKSSPSPSNPPPQNLLTPKNGWSLITHLNKSIPPSPYAHLFARRGADRLPTGSVLTVVTYSDPQKKSISPFSGVLMGVNRGGVDTSFRLRNIVNRAGVEMTFKLNSPMIKEIKVVKRAEKGKGQLRDLKRAKVNYLRERPSVMAAIARALKSAKAEETAAAKESS</sequence>
<evidence type="ECO:0000256" key="4">
    <source>
        <dbReference type="SAM" id="MobiDB-lite"/>
    </source>
</evidence>
<keyword evidence="2 5" id="KW-0689">Ribosomal protein</keyword>
<comment type="caution">
    <text evidence="5">The sequence shown here is derived from an EMBL/GenBank/DDBJ whole genome shotgun (WGS) entry which is preliminary data.</text>
</comment>
<dbReference type="InterPro" id="IPR038657">
    <property type="entry name" value="Ribosomal_bL19_sf"/>
</dbReference>
<keyword evidence="6" id="KW-1185">Reference proteome</keyword>